<evidence type="ECO:0000256" key="1">
    <source>
        <dbReference type="ARBA" id="ARBA00001698"/>
    </source>
</evidence>
<name>E1IE16_9CHLR</name>
<dbReference type="UniPathway" id="UPA00557">
    <property type="reaction ID" value="UER00614"/>
</dbReference>
<dbReference type="Pfam" id="PF01148">
    <property type="entry name" value="CTP_transf_1"/>
    <property type="match status" value="1"/>
</dbReference>
<evidence type="ECO:0000313" key="20">
    <source>
        <dbReference type="EMBL" id="EFO80558.1"/>
    </source>
</evidence>
<evidence type="ECO:0000256" key="8">
    <source>
        <dbReference type="ARBA" id="ARBA00022475"/>
    </source>
</evidence>
<evidence type="ECO:0000256" key="9">
    <source>
        <dbReference type="ARBA" id="ARBA00022516"/>
    </source>
</evidence>
<dbReference type="GO" id="GO:0016024">
    <property type="term" value="P:CDP-diacylglycerol biosynthetic process"/>
    <property type="evidence" value="ECO:0007669"/>
    <property type="project" value="UniProtKB-UniPathway"/>
</dbReference>
<evidence type="ECO:0000256" key="13">
    <source>
        <dbReference type="ARBA" id="ARBA00022989"/>
    </source>
</evidence>
<keyword evidence="10 18" id="KW-0808">Transferase</keyword>
<dbReference type="PROSITE" id="PS01315">
    <property type="entry name" value="CDS"/>
    <property type="match status" value="1"/>
</dbReference>
<keyword evidence="21" id="KW-1185">Reference proteome</keyword>
<keyword evidence="15 19" id="KW-0472">Membrane</keyword>
<feature type="transmembrane region" description="Helical" evidence="19">
    <location>
        <begin position="174"/>
        <end position="193"/>
    </location>
</feature>
<dbReference type="AlphaFoldDB" id="E1IE16"/>
<evidence type="ECO:0000256" key="16">
    <source>
        <dbReference type="ARBA" id="ARBA00023209"/>
    </source>
</evidence>
<feature type="transmembrane region" description="Helical" evidence="19">
    <location>
        <begin position="93"/>
        <end position="115"/>
    </location>
</feature>
<comment type="pathway">
    <text evidence="3 18">Phospholipid metabolism; CDP-diacylglycerol biosynthesis; CDP-diacylglycerol from sn-glycerol 3-phosphate: step 3/3.</text>
</comment>
<keyword evidence="9" id="KW-0444">Lipid biosynthesis</keyword>
<keyword evidence="12 18" id="KW-0548">Nucleotidyltransferase</keyword>
<keyword evidence="17" id="KW-1208">Phospholipid metabolism</keyword>
<evidence type="ECO:0000256" key="17">
    <source>
        <dbReference type="ARBA" id="ARBA00023264"/>
    </source>
</evidence>
<evidence type="ECO:0000256" key="4">
    <source>
        <dbReference type="ARBA" id="ARBA00005189"/>
    </source>
</evidence>
<accession>E1IE16</accession>
<reference evidence="20 21" key="1">
    <citation type="journal article" date="2011" name="J. Bacteriol.">
        <title>Draft genome sequence of the anoxygenic filamentous phototrophic bacterium Oscillochloris trichoides subsp. DG-6.</title>
        <authorList>
            <person name="Kuznetsov B.B."/>
            <person name="Ivanovsky R.N."/>
            <person name="Keppen O.I."/>
            <person name="Sukhacheva M.V."/>
            <person name="Bumazhkin B.K."/>
            <person name="Patutina E.O."/>
            <person name="Beletsky A.V."/>
            <person name="Mardanov A.V."/>
            <person name="Baslerov R.V."/>
            <person name="Panteleeva A.N."/>
            <person name="Kolganova T.V."/>
            <person name="Ravin N.V."/>
            <person name="Skryabin K.G."/>
        </authorList>
    </citation>
    <scope>NUCLEOTIDE SEQUENCE [LARGE SCALE GENOMIC DNA]</scope>
    <source>
        <strain evidence="20 21">DG-6</strain>
    </source>
</reference>
<keyword evidence="11 18" id="KW-0812">Transmembrane</keyword>
<evidence type="ECO:0000256" key="5">
    <source>
        <dbReference type="ARBA" id="ARBA00010185"/>
    </source>
</evidence>
<evidence type="ECO:0000256" key="19">
    <source>
        <dbReference type="SAM" id="Phobius"/>
    </source>
</evidence>
<evidence type="ECO:0000256" key="11">
    <source>
        <dbReference type="ARBA" id="ARBA00022692"/>
    </source>
</evidence>
<evidence type="ECO:0000256" key="3">
    <source>
        <dbReference type="ARBA" id="ARBA00005119"/>
    </source>
</evidence>
<keyword evidence="14" id="KW-0443">Lipid metabolism</keyword>
<protein>
    <recommendedName>
        <fullName evidence="7 18">Phosphatidate cytidylyltransferase</fullName>
        <ecNumber evidence="6 18">2.7.7.41</ecNumber>
    </recommendedName>
</protein>
<dbReference type="GO" id="GO:0004605">
    <property type="term" value="F:phosphatidate cytidylyltransferase activity"/>
    <property type="evidence" value="ECO:0007669"/>
    <property type="project" value="UniProtKB-EC"/>
</dbReference>
<feature type="transmembrane region" description="Helical" evidence="19">
    <location>
        <begin position="199"/>
        <end position="219"/>
    </location>
</feature>
<evidence type="ECO:0000256" key="2">
    <source>
        <dbReference type="ARBA" id="ARBA00004651"/>
    </source>
</evidence>
<evidence type="ECO:0000256" key="10">
    <source>
        <dbReference type="ARBA" id="ARBA00022679"/>
    </source>
</evidence>
<comment type="caution">
    <text evidence="20">The sequence shown here is derived from an EMBL/GenBank/DDBJ whole genome shotgun (WGS) entry which is preliminary data.</text>
</comment>
<dbReference type="PANTHER" id="PTHR46382:SF1">
    <property type="entry name" value="PHOSPHATIDATE CYTIDYLYLTRANSFERASE"/>
    <property type="match status" value="1"/>
</dbReference>
<comment type="pathway">
    <text evidence="4">Lipid metabolism.</text>
</comment>
<dbReference type="EMBL" id="ADVR01000049">
    <property type="protein sequence ID" value="EFO80558.1"/>
    <property type="molecule type" value="Genomic_DNA"/>
</dbReference>
<sequence length="266" mass="28285">MIAAAWWYWSSAILVGLCVALATMELYGIMQRGGYAPRLPVGLAISLLLCGAATFQDLVALDLGEAVIAVSILLALTYEILPRDRSTSLVNWALTFAGAYYIGGLLSYFILLAQLDTPLRGGWLAFLHIPPATSWIFLVLAMTWLQDTAAYFVGRSFGKHRMAPILSPKKSWEGAIGGFVTSVLTAMLATLLLGLPISYAAAALIGAAAGIAGPIGDLVESLIKRQIGIKDSGQLIPGHGGILDRIDSLIFTAPVTYYLILLTLGS</sequence>
<dbReference type="GO" id="GO:0005886">
    <property type="term" value="C:plasma membrane"/>
    <property type="evidence" value="ECO:0007669"/>
    <property type="project" value="UniProtKB-SubCell"/>
</dbReference>
<organism evidence="20 21">
    <name type="scientific">Oscillochloris trichoides DG-6</name>
    <dbReference type="NCBI Taxonomy" id="765420"/>
    <lineage>
        <taxon>Bacteria</taxon>
        <taxon>Bacillati</taxon>
        <taxon>Chloroflexota</taxon>
        <taxon>Chloroflexia</taxon>
        <taxon>Chloroflexales</taxon>
        <taxon>Chloroflexineae</taxon>
        <taxon>Oscillochloridaceae</taxon>
        <taxon>Oscillochloris</taxon>
    </lineage>
</organism>
<keyword evidence="8" id="KW-1003">Cell membrane</keyword>
<evidence type="ECO:0000256" key="18">
    <source>
        <dbReference type="RuleBase" id="RU003938"/>
    </source>
</evidence>
<feature type="transmembrane region" description="Helical" evidence="19">
    <location>
        <begin position="39"/>
        <end position="55"/>
    </location>
</feature>
<evidence type="ECO:0000256" key="14">
    <source>
        <dbReference type="ARBA" id="ARBA00023098"/>
    </source>
</evidence>
<gene>
    <name evidence="20" type="ORF">OSCT_1567</name>
</gene>
<evidence type="ECO:0000256" key="6">
    <source>
        <dbReference type="ARBA" id="ARBA00012487"/>
    </source>
</evidence>
<comment type="subcellular location">
    <subcellularLocation>
        <location evidence="2">Cell membrane</location>
        <topology evidence="2">Multi-pass membrane protein</topology>
    </subcellularLocation>
</comment>
<keyword evidence="16" id="KW-0594">Phospholipid biosynthesis</keyword>
<comment type="catalytic activity">
    <reaction evidence="1 18">
        <text>a 1,2-diacyl-sn-glycero-3-phosphate + CTP + H(+) = a CDP-1,2-diacyl-sn-glycerol + diphosphate</text>
        <dbReference type="Rhea" id="RHEA:16229"/>
        <dbReference type="ChEBI" id="CHEBI:15378"/>
        <dbReference type="ChEBI" id="CHEBI:33019"/>
        <dbReference type="ChEBI" id="CHEBI:37563"/>
        <dbReference type="ChEBI" id="CHEBI:58332"/>
        <dbReference type="ChEBI" id="CHEBI:58608"/>
        <dbReference type="EC" id="2.7.7.41"/>
    </reaction>
</comment>
<dbReference type="HOGENOM" id="CLU_037294_3_1_0"/>
<dbReference type="EC" id="2.7.7.41" evidence="6 18"/>
<proteinExistence type="inferred from homology"/>
<feature type="transmembrane region" description="Helical" evidence="19">
    <location>
        <begin position="135"/>
        <end position="153"/>
    </location>
</feature>
<dbReference type="eggNOG" id="COG4589">
    <property type="taxonomic scope" value="Bacteria"/>
</dbReference>
<feature type="transmembrane region" description="Helical" evidence="19">
    <location>
        <begin position="6"/>
        <end position="27"/>
    </location>
</feature>
<dbReference type="InterPro" id="IPR000374">
    <property type="entry name" value="PC_trans"/>
</dbReference>
<evidence type="ECO:0000313" key="21">
    <source>
        <dbReference type="Proteomes" id="UP000054010"/>
    </source>
</evidence>
<dbReference type="Proteomes" id="UP000054010">
    <property type="component" value="Unassembled WGS sequence"/>
</dbReference>
<comment type="similarity">
    <text evidence="5 18">Belongs to the CDS family.</text>
</comment>
<evidence type="ECO:0000256" key="7">
    <source>
        <dbReference type="ARBA" id="ARBA00019373"/>
    </source>
</evidence>
<dbReference type="STRING" id="765420.OSCT_1567"/>
<dbReference type="PANTHER" id="PTHR46382">
    <property type="entry name" value="PHOSPHATIDATE CYTIDYLYLTRANSFERASE"/>
    <property type="match status" value="1"/>
</dbReference>
<feature type="transmembrane region" description="Helical" evidence="19">
    <location>
        <begin position="61"/>
        <end position="81"/>
    </location>
</feature>
<evidence type="ECO:0000256" key="12">
    <source>
        <dbReference type="ARBA" id="ARBA00022695"/>
    </source>
</evidence>
<evidence type="ECO:0000256" key="15">
    <source>
        <dbReference type="ARBA" id="ARBA00023136"/>
    </source>
</evidence>
<keyword evidence="13 19" id="KW-1133">Transmembrane helix</keyword>